<evidence type="ECO:0008006" key="4">
    <source>
        <dbReference type="Google" id="ProtNLM"/>
    </source>
</evidence>
<dbReference type="STRING" id="1797579.A2996_02220"/>
<dbReference type="InterPro" id="IPR027981">
    <property type="entry name" value="DUF4446"/>
</dbReference>
<keyword evidence="1" id="KW-1133">Transmembrane helix</keyword>
<gene>
    <name evidence="2" type="ORF">A2996_02220</name>
</gene>
<organism evidence="2 3">
    <name type="scientific">Candidatus Campbellbacteria bacterium RIFCSPLOWO2_01_FULL_34_15</name>
    <dbReference type="NCBI Taxonomy" id="1797579"/>
    <lineage>
        <taxon>Bacteria</taxon>
        <taxon>Candidatus Campbelliibacteriota</taxon>
    </lineage>
</organism>
<evidence type="ECO:0000256" key="1">
    <source>
        <dbReference type="SAM" id="Phobius"/>
    </source>
</evidence>
<proteinExistence type="predicted"/>
<dbReference type="Pfam" id="PF14584">
    <property type="entry name" value="DUF4446"/>
    <property type="match status" value="1"/>
</dbReference>
<keyword evidence="1" id="KW-0812">Transmembrane</keyword>
<comment type="caution">
    <text evidence="2">The sequence shown here is derived from an EMBL/GenBank/DDBJ whole genome shotgun (WGS) entry which is preliminary data.</text>
</comment>
<evidence type="ECO:0000313" key="2">
    <source>
        <dbReference type="EMBL" id="OGD69055.1"/>
    </source>
</evidence>
<name>A0A1F5ENV5_9BACT</name>
<evidence type="ECO:0000313" key="3">
    <source>
        <dbReference type="Proteomes" id="UP000176865"/>
    </source>
</evidence>
<feature type="transmembrane region" description="Helical" evidence="1">
    <location>
        <begin position="6"/>
        <end position="25"/>
    </location>
</feature>
<protein>
    <recommendedName>
        <fullName evidence="4">DUF4446 domain-containing protein</fullName>
    </recommendedName>
</protein>
<reference evidence="2 3" key="1">
    <citation type="journal article" date="2016" name="Nat. Commun.">
        <title>Thousands of microbial genomes shed light on interconnected biogeochemical processes in an aquifer system.</title>
        <authorList>
            <person name="Anantharaman K."/>
            <person name="Brown C.T."/>
            <person name="Hug L.A."/>
            <person name="Sharon I."/>
            <person name="Castelle C.J."/>
            <person name="Probst A.J."/>
            <person name="Thomas B.C."/>
            <person name="Singh A."/>
            <person name="Wilkins M.J."/>
            <person name="Karaoz U."/>
            <person name="Brodie E.L."/>
            <person name="Williams K.H."/>
            <person name="Hubbard S.S."/>
            <person name="Banfield J.F."/>
        </authorList>
    </citation>
    <scope>NUCLEOTIDE SEQUENCE [LARGE SCALE GENOMIC DNA]</scope>
</reference>
<accession>A0A1F5ENV5</accession>
<sequence length="153" mass="17432">MSSDQFIIYILVFIVAVLIAWVALLETKFKKLPSVKSDKIVNDRLKKLEEDTSELIKFKDKTELNIISINNEIRDTIQGIETIRFNPFKGDGIGGNQSFATALVDKDGNGVILSSLYSREKVSVFAKPIINWKCEYEMTEEEKEVLEKAKARK</sequence>
<dbReference type="EMBL" id="MFAB01000009">
    <property type="protein sequence ID" value="OGD69055.1"/>
    <property type="molecule type" value="Genomic_DNA"/>
</dbReference>
<dbReference type="Proteomes" id="UP000176865">
    <property type="component" value="Unassembled WGS sequence"/>
</dbReference>
<keyword evidence="1" id="KW-0472">Membrane</keyword>
<dbReference type="AlphaFoldDB" id="A0A1F5ENV5"/>